<dbReference type="EMBL" id="JAUFQS010000047">
    <property type="protein sequence ID" value="MDN3690608.1"/>
    <property type="molecule type" value="Genomic_DNA"/>
</dbReference>
<feature type="signal peptide" evidence="1">
    <location>
        <begin position="1"/>
        <end position="20"/>
    </location>
</feature>
<comment type="caution">
    <text evidence="2">The sequence shown here is derived from an EMBL/GenBank/DDBJ whole genome shotgun (WGS) entry which is preliminary data.</text>
</comment>
<feature type="chain" id="PRO_5045448666" description="Outer membrane protein beta-barrel domain-containing protein" evidence="1">
    <location>
        <begin position="21"/>
        <end position="262"/>
    </location>
</feature>
<dbReference type="RefSeq" id="WP_163382917.1">
    <property type="nucleotide sequence ID" value="NZ_JAUFQS010000047.1"/>
</dbReference>
<evidence type="ECO:0000256" key="1">
    <source>
        <dbReference type="SAM" id="SignalP"/>
    </source>
</evidence>
<evidence type="ECO:0008006" key="4">
    <source>
        <dbReference type="Google" id="ProtNLM"/>
    </source>
</evidence>
<protein>
    <recommendedName>
        <fullName evidence="4">Outer membrane protein beta-barrel domain-containing protein</fullName>
    </recommendedName>
</protein>
<keyword evidence="1" id="KW-0732">Signal</keyword>
<evidence type="ECO:0000313" key="2">
    <source>
        <dbReference type="EMBL" id="MDN3690608.1"/>
    </source>
</evidence>
<gene>
    <name evidence="2" type="ORF">QWZ15_22500</name>
</gene>
<reference evidence="3" key="1">
    <citation type="journal article" date="2019" name="Int. J. Syst. Evol. Microbiol.">
        <title>The Global Catalogue of Microorganisms (GCM) 10K type strain sequencing project: providing services to taxonomists for standard genome sequencing and annotation.</title>
        <authorList>
            <consortium name="The Broad Institute Genomics Platform"/>
            <consortium name="The Broad Institute Genome Sequencing Center for Infectious Disease"/>
            <person name="Wu L."/>
            <person name="Ma J."/>
        </authorList>
    </citation>
    <scope>NUCLEOTIDE SEQUENCE [LARGE SCALE GENOMIC DNA]</scope>
    <source>
        <strain evidence="3">CECT 7706</strain>
    </source>
</reference>
<proteinExistence type="predicted"/>
<organism evidence="2 3">
    <name type="scientific">Cyclobacterium jeungdonense</name>
    <dbReference type="NCBI Taxonomy" id="708087"/>
    <lineage>
        <taxon>Bacteria</taxon>
        <taxon>Pseudomonadati</taxon>
        <taxon>Bacteroidota</taxon>
        <taxon>Cytophagia</taxon>
        <taxon>Cytophagales</taxon>
        <taxon>Cyclobacteriaceae</taxon>
        <taxon>Cyclobacterium</taxon>
    </lineage>
</organism>
<dbReference type="Proteomes" id="UP001236663">
    <property type="component" value="Unassembled WGS sequence"/>
</dbReference>
<accession>A0ABT8CCU1</accession>
<keyword evidence="3" id="KW-1185">Reference proteome</keyword>
<sequence length="262" mass="30060">MRFFSTNLILIFLMAFLAETDAYSQSKGNLWLATGLQLHSSRDRGFSPMIYSGNRTFSLATFDLESTNKSEVFQFEFGYGPLTNRFGNSLNSLSLGLLNYTFYHKESRAERGLHWGWSNQNVFNIRRHNGFSNYSLRYDYFTTVGPALRYVYPFEWKGQSFKWQTVAHWQLVGFQIKSGYIGADPEGISEGDSGFRNFLRAVDPFFAGRDWSMGLESSLLWTLPTGNSLGIRYRPEISTLGRGQPVHRIGQAILVMVNVRLW</sequence>
<evidence type="ECO:0000313" key="3">
    <source>
        <dbReference type="Proteomes" id="UP001236663"/>
    </source>
</evidence>
<name>A0ABT8CCU1_9BACT</name>